<proteinExistence type="predicted"/>
<reference evidence="1 2" key="1">
    <citation type="submission" date="2017-05" db="EMBL/GenBank/DDBJ databases">
        <title>Full genome sequence of Pseudorhodoplanes sinuspersici.</title>
        <authorList>
            <person name="Dastgheib S.M.M."/>
            <person name="Shavandi M."/>
            <person name="Tirandaz H."/>
        </authorList>
    </citation>
    <scope>NUCLEOTIDE SEQUENCE [LARGE SCALE GENOMIC DNA]</scope>
    <source>
        <strain evidence="1 2">RIPI110</strain>
    </source>
</reference>
<evidence type="ECO:0000313" key="2">
    <source>
        <dbReference type="Proteomes" id="UP000194137"/>
    </source>
</evidence>
<keyword evidence="2" id="KW-1185">Reference proteome</keyword>
<dbReference type="STRING" id="1235591.CAK95_03155"/>
<evidence type="ECO:0000313" key="1">
    <source>
        <dbReference type="EMBL" id="ARP98194.1"/>
    </source>
</evidence>
<dbReference type="Proteomes" id="UP000194137">
    <property type="component" value="Chromosome"/>
</dbReference>
<organism evidence="1 2">
    <name type="scientific">Pseudorhodoplanes sinuspersici</name>
    <dbReference type="NCBI Taxonomy" id="1235591"/>
    <lineage>
        <taxon>Bacteria</taxon>
        <taxon>Pseudomonadati</taxon>
        <taxon>Pseudomonadota</taxon>
        <taxon>Alphaproteobacteria</taxon>
        <taxon>Hyphomicrobiales</taxon>
        <taxon>Pseudorhodoplanes</taxon>
    </lineage>
</organism>
<dbReference type="EMBL" id="CP021112">
    <property type="protein sequence ID" value="ARP98194.1"/>
    <property type="molecule type" value="Genomic_DNA"/>
</dbReference>
<dbReference type="InterPro" id="IPR045622">
    <property type="entry name" value="DUF6441"/>
</dbReference>
<dbReference type="AlphaFoldDB" id="A0A1W6ZN32"/>
<protein>
    <submittedName>
        <fullName evidence="1">Uncharacterized protein</fullName>
    </submittedName>
</protein>
<dbReference type="Pfam" id="PF20039">
    <property type="entry name" value="DUF6441"/>
    <property type="match status" value="1"/>
</dbReference>
<sequence>MRFTLKTDDVARGLRDTEGDAARSVTSAMLKVTDGLKSELRADVVDAGLGQRLANTWRGKTYPEGGISLEAASFVWSKAPNIVDAIDRGVTIKSSRGFWLAIPTAAAGVKGISATGAIKRITPGGWERRTGMRLRFIFRRGQPSLLVADNARLSKKGLARPNVGRTRAGAQFTRLKGRSTVVVFILVPQVTLRKRLDIAAIAQRWADRVPNVIASHWK</sequence>
<dbReference type="OrthoDB" id="7571212at2"/>
<accession>A0A1W6ZN32</accession>
<dbReference type="RefSeq" id="WP_086086514.1">
    <property type="nucleotide sequence ID" value="NZ_CP021112.1"/>
</dbReference>
<dbReference type="KEGG" id="psin:CAK95_03155"/>
<gene>
    <name evidence="1" type="ORF">CAK95_03155</name>
</gene>
<name>A0A1W6ZN32_9HYPH</name>